<gene>
    <name evidence="2" type="ORF">PSDVSF_30480</name>
</gene>
<keyword evidence="3" id="KW-1185">Reference proteome</keyword>
<name>A0ABM7P9Y0_9BACT</name>
<protein>
    <submittedName>
        <fullName evidence="2">Uncharacterized protein</fullName>
    </submittedName>
</protein>
<proteinExistence type="predicted"/>
<accession>A0ABM7P9Y0</accession>
<organism evidence="2 3">
    <name type="scientific">Pseudodesulfovibrio sediminis</name>
    <dbReference type="NCBI Taxonomy" id="2810563"/>
    <lineage>
        <taxon>Bacteria</taxon>
        <taxon>Pseudomonadati</taxon>
        <taxon>Thermodesulfobacteriota</taxon>
        <taxon>Desulfovibrionia</taxon>
        <taxon>Desulfovibrionales</taxon>
        <taxon>Desulfovibrionaceae</taxon>
    </lineage>
</organism>
<feature type="compositionally biased region" description="Basic residues" evidence="1">
    <location>
        <begin position="54"/>
        <end position="64"/>
    </location>
</feature>
<reference evidence="2" key="1">
    <citation type="journal article" date="2022" name="Arch. Microbiol.">
        <title>Pseudodesulfovibrio sediminis sp. nov., a mesophilic and neutrophilic sulfate-reducing bacterium isolated from sediment of a brackish lake.</title>
        <authorList>
            <person name="Takahashi A."/>
            <person name="Kojima H."/>
            <person name="Watanabe M."/>
            <person name="Fukui M."/>
        </authorList>
    </citation>
    <scope>NUCLEOTIDE SEQUENCE</scope>
    <source>
        <strain evidence="2">SF6</strain>
    </source>
</reference>
<sequence length="96" mass="10145">MQGGQGKGSGLAGAGLGQTHDVMSFKDKRYGLGLNGGWRCIATEFDAGDKSLVKGKRSKSHNNLRVKGNKDDGARQRSCPGNRMYVLGGSGTWSKS</sequence>
<dbReference type="EMBL" id="AP024485">
    <property type="protein sequence ID" value="BCS89806.1"/>
    <property type="molecule type" value="Genomic_DNA"/>
</dbReference>
<evidence type="ECO:0000256" key="1">
    <source>
        <dbReference type="SAM" id="MobiDB-lite"/>
    </source>
</evidence>
<evidence type="ECO:0000313" key="3">
    <source>
        <dbReference type="Proteomes" id="UP001053296"/>
    </source>
</evidence>
<feature type="region of interest" description="Disordered" evidence="1">
    <location>
        <begin position="54"/>
        <end position="81"/>
    </location>
</feature>
<evidence type="ECO:0000313" key="2">
    <source>
        <dbReference type="EMBL" id="BCS89806.1"/>
    </source>
</evidence>
<dbReference type="Proteomes" id="UP001053296">
    <property type="component" value="Chromosome"/>
</dbReference>